<feature type="non-terminal residue" evidence="1">
    <location>
        <position position="1"/>
    </location>
</feature>
<evidence type="ECO:0000313" key="2">
    <source>
        <dbReference type="Proteomes" id="UP000626109"/>
    </source>
</evidence>
<dbReference type="SUPFAM" id="SSF55073">
    <property type="entry name" value="Nucleotide cyclase"/>
    <property type="match status" value="1"/>
</dbReference>
<feature type="non-terminal residue" evidence="1">
    <location>
        <position position="251"/>
    </location>
</feature>
<evidence type="ECO:0008006" key="3">
    <source>
        <dbReference type="Google" id="ProtNLM"/>
    </source>
</evidence>
<dbReference type="Proteomes" id="UP000626109">
    <property type="component" value="Unassembled WGS sequence"/>
</dbReference>
<comment type="caution">
    <text evidence="1">The sequence shown here is derived from an EMBL/GenBank/DDBJ whole genome shotgun (WGS) entry which is preliminary data.</text>
</comment>
<reference evidence="1" key="1">
    <citation type="submission" date="2021-02" db="EMBL/GenBank/DDBJ databases">
        <authorList>
            <person name="Dougan E. K."/>
            <person name="Rhodes N."/>
            <person name="Thang M."/>
            <person name="Chan C."/>
        </authorList>
    </citation>
    <scope>NUCLEOTIDE SEQUENCE</scope>
</reference>
<name>A0A813JDF0_POLGL</name>
<dbReference type="AlphaFoldDB" id="A0A813JDF0"/>
<protein>
    <recommendedName>
        <fullName evidence="3">Guanylate cyclase domain-containing protein</fullName>
    </recommendedName>
</protein>
<gene>
    <name evidence="1" type="ORF">PGLA2088_LOCUS17943</name>
</gene>
<sequence length="251" mass="27812">ESRLASLHSEIARMSHDVGGAIVESSATEGLLVATDPRLADESGDSMSPEDCIVRLGQLLCRWAVQQEPPLSLRVGAHSGNVSMMTLPNGSQAFYGEAVFQAKRLAQSAPNDCCVHILKSTKGKLNVLERLPFTLSKGNESYYLEPSSLMPEEAPLSVGHEVSPDSSEVCTPEFRNMLIEHGIDISLFGKGQARTLDEFYRNVVVQKKSYLIGHYRPRKLERHMELVHISLQAVGKNGQYFELRLESEIMQ</sequence>
<organism evidence="1 2">
    <name type="scientific">Polarella glacialis</name>
    <name type="common">Dinoflagellate</name>
    <dbReference type="NCBI Taxonomy" id="89957"/>
    <lineage>
        <taxon>Eukaryota</taxon>
        <taxon>Sar</taxon>
        <taxon>Alveolata</taxon>
        <taxon>Dinophyceae</taxon>
        <taxon>Suessiales</taxon>
        <taxon>Suessiaceae</taxon>
        <taxon>Polarella</taxon>
    </lineage>
</organism>
<dbReference type="EMBL" id="CAJNNW010024400">
    <property type="protein sequence ID" value="CAE8672207.1"/>
    <property type="molecule type" value="Genomic_DNA"/>
</dbReference>
<evidence type="ECO:0000313" key="1">
    <source>
        <dbReference type="EMBL" id="CAE8672207.1"/>
    </source>
</evidence>
<proteinExistence type="predicted"/>
<dbReference type="InterPro" id="IPR029787">
    <property type="entry name" value="Nucleotide_cyclase"/>
</dbReference>
<dbReference type="Gene3D" id="3.30.70.1230">
    <property type="entry name" value="Nucleotide cyclase"/>
    <property type="match status" value="1"/>
</dbReference>
<accession>A0A813JDF0</accession>